<dbReference type="OrthoDB" id="10015560at2759"/>
<proteinExistence type="predicted"/>
<keyword evidence="3" id="KW-1185">Reference proteome</keyword>
<keyword evidence="1" id="KW-0472">Membrane</keyword>
<keyword evidence="2" id="KW-0675">Receptor</keyword>
<evidence type="ECO:0000313" key="3">
    <source>
        <dbReference type="Proteomes" id="UP000727407"/>
    </source>
</evidence>
<keyword evidence="1" id="KW-0812">Transmembrane</keyword>
<gene>
    <name evidence="2" type="primary">rgra</name>
    <name evidence="2" type="ORF">DAT39_000288</name>
</gene>
<reference evidence="2" key="1">
    <citation type="submission" date="2020-07" db="EMBL/GenBank/DDBJ databases">
        <title>Clarias magur genome sequencing, assembly and annotation.</title>
        <authorList>
            <person name="Kushwaha B."/>
            <person name="Kumar R."/>
            <person name="Das P."/>
            <person name="Joshi C.G."/>
            <person name="Kumar D."/>
            <person name="Nagpure N.S."/>
            <person name="Pandey M."/>
            <person name="Agarwal S."/>
            <person name="Srivastava S."/>
            <person name="Singh M."/>
            <person name="Sahoo L."/>
            <person name="Jayasankar P."/>
            <person name="Meher P.K."/>
            <person name="Koringa P.G."/>
            <person name="Iquebal M.A."/>
            <person name="Das S.P."/>
            <person name="Bit A."/>
            <person name="Patnaik S."/>
            <person name="Patel N."/>
            <person name="Shah T.M."/>
            <person name="Hinsu A."/>
            <person name="Jena J.K."/>
        </authorList>
    </citation>
    <scope>NUCLEOTIDE SEQUENCE</scope>
    <source>
        <strain evidence="2">CIFAMagur01</strain>
        <tissue evidence="2">Testis</tissue>
    </source>
</reference>
<feature type="transmembrane region" description="Helical" evidence="1">
    <location>
        <begin position="53"/>
        <end position="78"/>
    </location>
</feature>
<accession>A0A8J5C9D0</accession>
<dbReference type="Gene3D" id="1.20.1070.10">
    <property type="entry name" value="Rhodopsin 7-helix transmembrane proteins"/>
    <property type="match status" value="1"/>
</dbReference>
<dbReference type="Proteomes" id="UP000727407">
    <property type="component" value="Unassembled WGS sequence"/>
</dbReference>
<evidence type="ECO:0000256" key="1">
    <source>
        <dbReference type="SAM" id="Phobius"/>
    </source>
</evidence>
<name>A0A8J5C9D0_CLAMG</name>
<protein>
    <submittedName>
        <fullName evidence="2">RPE-retinal G protein-coupled receptor-like</fullName>
    </submittedName>
</protein>
<dbReference type="EMBL" id="QNUK01000001">
    <property type="protein sequence ID" value="KAF5910165.1"/>
    <property type="molecule type" value="Genomic_DNA"/>
</dbReference>
<comment type="caution">
    <text evidence="2">The sequence shown here is derived from an EMBL/GenBank/DDBJ whole genome shotgun (WGS) entry which is preliminary data.</text>
</comment>
<dbReference type="SUPFAM" id="SSF81321">
    <property type="entry name" value="Family A G protein-coupled receptor-like"/>
    <property type="match status" value="1"/>
</dbReference>
<keyword evidence="1" id="KW-1133">Transmembrane helix</keyword>
<sequence length="131" mass="14407">MDPSSHVPEGFSELDVFALGSCLLVEGLLGFFMNAVTMIAFLTIRDVRTPSNFLVFSLALADMGISTNATIAAFSSFLRADEKCNAFILQYSLIFELQPSQFPSEQAKVAFRMYVVHTMQCDSTSSLSMLP</sequence>
<dbReference type="AlphaFoldDB" id="A0A8J5C9D0"/>
<organism evidence="2 3">
    <name type="scientific">Clarias magur</name>
    <name type="common">Asian catfish</name>
    <name type="synonym">Macropteronotus magur</name>
    <dbReference type="NCBI Taxonomy" id="1594786"/>
    <lineage>
        <taxon>Eukaryota</taxon>
        <taxon>Metazoa</taxon>
        <taxon>Chordata</taxon>
        <taxon>Craniata</taxon>
        <taxon>Vertebrata</taxon>
        <taxon>Euteleostomi</taxon>
        <taxon>Actinopterygii</taxon>
        <taxon>Neopterygii</taxon>
        <taxon>Teleostei</taxon>
        <taxon>Ostariophysi</taxon>
        <taxon>Siluriformes</taxon>
        <taxon>Clariidae</taxon>
        <taxon>Clarias</taxon>
    </lineage>
</organism>
<feature type="transmembrane region" description="Helical" evidence="1">
    <location>
        <begin position="16"/>
        <end position="41"/>
    </location>
</feature>
<evidence type="ECO:0000313" key="2">
    <source>
        <dbReference type="EMBL" id="KAF5910165.1"/>
    </source>
</evidence>